<evidence type="ECO:0000256" key="10">
    <source>
        <dbReference type="ARBA" id="ARBA00023014"/>
    </source>
</evidence>
<dbReference type="EMBL" id="NVUS01000002">
    <property type="protein sequence ID" value="PCJ03475.1"/>
    <property type="molecule type" value="Genomic_DNA"/>
</dbReference>
<reference evidence="14" key="2">
    <citation type="journal article" date="2018" name="ISME J.">
        <title>A dynamic microbial community with high functional redundancy inhabits the cold, oxic subseafloor aquifer.</title>
        <authorList>
            <person name="Tully B.J."/>
            <person name="Wheat C.G."/>
            <person name="Glazer B.T."/>
            <person name="Huber J.A."/>
        </authorList>
    </citation>
    <scope>NUCLEOTIDE SEQUENCE</scope>
    <source>
        <strain evidence="14">NORP83</strain>
    </source>
</reference>
<keyword evidence="7" id="KW-0227">DNA damage</keyword>
<keyword evidence="10" id="KW-0411">Iron-sulfur</keyword>
<evidence type="ECO:0000256" key="3">
    <source>
        <dbReference type="ARBA" id="ARBA00012030"/>
    </source>
</evidence>
<dbReference type="Pfam" id="PF03167">
    <property type="entry name" value="UDG"/>
    <property type="match status" value="1"/>
</dbReference>
<dbReference type="PANTHER" id="PTHR33693">
    <property type="entry name" value="TYPE-5 URACIL-DNA GLYCOSYLASE"/>
    <property type="match status" value="1"/>
</dbReference>
<evidence type="ECO:0000256" key="5">
    <source>
        <dbReference type="ARBA" id="ARBA00022485"/>
    </source>
</evidence>
<accession>A0A2A4Z936</accession>
<reference key="1">
    <citation type="submission" date="2017-08" db="EMBL/GenBank/DDBJ databases">
        <title>A dynamic microbial community with high functional redundancy inhabits the cold, oxic subseafloor aquifer.</title>
        <authorList>
            <person name="Tully B.J."/>
            <person name="Wheat C.G."/>
            <person name="Glazer B.T."/>
            <person name="Huber J.A."/>
        </authorList>
    </citation>
    <scope>NUCLEOTIDE SEQUENCE [LARGE SCALE GENOMIC DNA]</scope>
</reference>
<dbReference type="GO" id="GO:0046872">
    <property type="term" value="F:metal ion binding"/>
    <property type="evidence" value="ECO:0007669"/>
    <property type="project" value="UniProtKB-KW"/>
</dbReference>
<evidence type="ECO:0000256" key="11">
    <source>
        <dbReference type="ARBA" id="ARBA00023204"/>
    </source>
</evidence>
<keyword evidence="8" id="KW-0378">Hydrolase</keyword>
<comment type="catalytic activity">
    <reaction evidence="1">
        <text>Hydrolyzes single-stranded DNA or mismatched double-stranded DNA and polynucleotides, releasing free uracil.</text>
        <dbReference type="EC" id="3.2.2.27"/>
    </reaction>
</comment>
<evidence type="ECO:0000256" key="8">
    <source>
        <dbReference type="ARBA" id="ARBA00022801"/>
    </source>
</evidence>
<dbReference type="GO" id="GO:0004844">
    <property type="term" value="F:uracil DNA N-glycosylase activity"/>
    <property type="evidence" value="ECO:0007669"/>
    <property type="project" value="UniProtKB-EC"/>
</dbReference>
<dbReference type="GO" id="GO:0051539">
    <property type="term" value="F:4 iron, 4 sulfur cluster binding"/>
    <property type="evidence" value="ECO:0007669"/>
    <property type="project" value="UniProtKB-KW"/>
</dbReference>
<dbReference type="SUPFAM" id="SSF52141">
    <property type="entry name" value="Uracil-DNA glycosylase-like"/>
    <property type="match status" value="1"/>
</dbReference>
<dbReference type="EC" id="3.2.2.27" evidence="3"/>
<evidence type="ECO:0000256" key="1">
    <source>
        <dbReference type="ARBA" id="ARBA00001400"/>
    </source>
</evidence>
<evidence type="ECO:0000313" key="14">
    <source>
        <dbReference type="EMBL" id="PCJ03475.1"/>
    </source>
</evidence>
<gene>
    <name evidence="14" type="ORF">COB13_02300</name>
</gene>
<comment type="caution">
    <text evidence="14">The sequence shown here is derived from an EMBL/GenBank/DDBJ whole genome shotgun (WGS) entry which is preliminary data.</text>
</comment>
<dbReference type="SMART" id="SM00987">
    <property type="entry name" value="UreE_C"/>
    <property type="match status" value="1"/>
</dbReference>
<comment type="similarity">
    <text evidence="2">Belongs to the uracil-DNA glycosylase (UDG) superfamily. Type 4 (UDGa) family.</text>
</comment>
<dbReference type="PANTHER" id="PTHR33693:SF1">
    <property type="entry name" value="TYPE-4 URACIL-DNA GLYCOSYLASE"/>
    <property type="match status" value="1"/>
</dbReference>
<feature type="compositionally biased region" description="Polar residues" evidence="12">
    <location>
        <begin position="65"/>
        <end position="76"/>
    </location>
</feature>
<evidence type="ECO:0000256" key="7">
    <source>
        <dbReference type="ARBA" id="ARBA00022763"/>
    </source>
</evidence>
<name>A0A2A4Z936_9PROT</name>
<dbReference type="SMART" id="SM00986">
    <property type="entry name" value="UDG"/>
    <property type="match status" value="1"/>
</dbReference>
<dbReference type="InterPro" id="IPR051536">
    <property type="entry name" value="UDG_Type-4/5"/>
</dbReference>
<feature type="domain" description="Uracil-DNA glycosylase-like" evidence="13">
    <location>
        <begin position="155"/>
        <end position="305"/>
    </location>
</feature>
<dbReference type="CDD" id="cd10030">
    <property type="entry name" value="UDG-F4_TTUDGA_SPO1dp_like"/>
    <property type="match status" value="1"/>
</dbReference>
<evidence type="ECO:0000259" key="13">
    <source>
        <dbReference type="SMART" id="SM00986"/>
    </source>
</evidence>
<evidence type="ECO:0000256" key="12">
    <source>
        <dbReference type="SAM" id="MobiDB-lite"/>
    </source>
</evidence>
<evidence type="ECO:0000256" key="6">
    <source>
        <dbReference type="ARBA" id="ARBA00022723"/>
    </source>
</evidence>
<evidence type="ECO:0000256" key="4">
    <source>
        <dbReference type="ARBA" id="ARBA00019403"/>
    </source>
</evidence>
<keyword evidence="11" id="KW-0234">DNA repair</keyword>
<keyword evidence="5" id="KW-0004">4Fe-4S</keyword>
<dbReference type="GO" id="GO:0006281">
    <property type="term" value="P:DNA repair"/>
    <property type="evidence" value="ECO:0007669"/>
    <property type="project" value="UniProtKB-KW"/>
</dbReference>
<dbReference type="InterPro" id="IPR005122">
    <property type="entry name" value="Uracil-DNA_glycosylase-like"/>
</dbReference>
<feature type="region of interest" description="Disordered" evidence="12">
    <location>
        <begin position="59"/>
        <end position="101"/>
    </location>
</feature>
<evidence type="ECO:0000256" key="2">
    <source>
        <dbReference type="ARBA" id="ARBA00006521"/>
    </source>
</evidence>
<keyword evidence="9" id="KW-0408">Iron</keyword>
<sequence>MQPNSQINIDNLNRAELLDILSWYVDAGVDEAVDENCVNHFADLAPIPKLAEAPRPKLAEAPKPFTNNSLPQTNTPFVDKPQKPPIPQAPKHAASPSANKTRMAKDLKAGQVDYQHSIKAAQKLAAACSSLDDLGKALNSFEECSLKHTAKHLIFGQGNQDADIMLVGESPGRDEDVIGHAFAGANGQMLDQILHAIGLDREKVWLSYLLPWRSLGGVAPSQANVDICQPFLMRQIELVNPKIIITFDGLVCKNLTLQQGSIITTRGKFAETKVGDKAYKTLPTFHPQLLLDNAGYKQLVWQDFLSAKTKA</sequence>
<protein>
    <recommendedName>
        <fullName evidence="4">Type-4 uracil-DNA glycosylase</fullName>
        <ecNumber evidence="3">3.2.2.27</ecNumber>
    </recommendedName>
</protein>
<dbReference type="InterPro" id="IPR036895">
    <property type="entry name" value="Uracil-DNA_glycosylase-like_sf"/>
</dbReference>
<dbReference type="Gene3D" id="3.40.470.10">
    <property type="entry name" value="Uracil-DNA glycosylase-like domain"/>
    <property type="match status" value="1"/>
</dbReference>
<keyword evidence="6" id="KW-0479">Metal-binding</keyword>
<organism evidence="14">
    <name type="scientific">OCS116 cluster bacterium</name>
    <dbReference type="NCBI Taxonomy" id="2030921"/>
    <lineage>
        <taxon>Bacteria</taxon>
        <taxon>Pseudomonadati</taxon>
        <taxon>Pseudomonadota</taxon>
        <taxon>Alphaproteobacteria</taxon>
        <taxon>OCS116 cluster</taxon>
    </lineage>
</organism>
<dbReference type="NCBIfam" id="TIGR00758">
    <property type="entry name" value="UDG_fam4"/>
    <property type="match status" value="1"/>
</dbReference>
<dbReference type="AlphaFoldDB" id="A0A2A4Z936"/>
<proteinExistence type="inferred from homology"/>
<dbReference type="InterPro" id="IPR005273">
    <property type="entry name" value="Ura-DNA_glyco_family4"/>
</dbReference>
<evidence type="ECO:0000256" key="9">
    <source>
        <dbReference type="ARBA" id="ARBA00023004"/>
    </source>
</evidence>